<dbReference type="UniPathway" id="UPA00665"/>
<dbReference type="EC" id="3.4.23.36" evidence="9"/>
<keyword evidence="7 9" id="KW-1133">Transmembrane helix</keyword>
<comment type="catalytic activity">
    <reaction evidence="9 10">
        <text>Release of signal peptides from bacterial membrane prolipoproteins. Hydrolyzes -Xaa-Yaa-Zaa-|-(S,diacylglyceryl)Cys-, in which Xaa is hydrophobic (preferably Leu), and Yaa (Ala or Ser) and Zaa (Gly or Ala) have small, neutral side chains.</text>
        <dbReference type="EC" id="3.4.23.36"/>
    </reaction>
</comment>
<feature type="transmembrane region" description="Helical" evidence="9">
    <location>
        <begin position="59"/>
        <end position="77"/>
    </location>
</feature>
<keyword evidence="6 9" id="KW-0378">Hydrolase</keyword>
<organism evidence="12 13">
    <name type="scientific">Enterococcus sulfureus ATCC 49903</name>
    <dbReference type="NCBI Taxonomy" id="1140003"/>
    <lineage>
        <taxon>Bacteria</taxon>
        <taxon>Bacillati</taxon>
        <taxon>Bacillota</taxon>
        <taxon>Bacilli</taxon>
        <taxon>Lactobacillales</taxon>
        <taxon>Enterococcaceae</taxon>
        <taxon>Enterococcus</taxon>
    </lineage>
</organism>
<sequence>MLIYLILALVVIVLDQLVKYQIVAHLALGESVTVIPHVLSFTYLQNTGAAWSLFEGKQTFFTIITIIAVVVVSYLLYRNRHGHWLFSLGLALILAGAIGNFIDRIRLGFVVDMFQTEFISFPIFNVADMALSIGVILIFIYTILEDRLKGTHYAK</sequence>
<comment type="subcellular location">
    <subcellularLocation>
        <location evidence="9">Cell membrane</location>
        <topology evidence="9">Multi-pass membrane protein</topology>
    </subcellularLocation>
</comment>
<dbReference type="InterPro" id="IPR001872">
    <property type="entry name" value="Peptidase_A8"/>
</dbReference>
<evidence type="ECO:0000256" key="1">
    <source>
        <dbReference type="ARBA" id="ARBA00006139"/>
    </source>
</evidence>
<dbReference type="PANTHER" id="PTHR33695">
    <property type="entry name" value="LIPOPROTEIN SIGNAL PEPTIDASE"/>
    <property type="match status" value="1"/>
</dbReference>
<evidence type="ECO:0000256" key="6">
    <source>
        <dbReference type="ARBA" id="ARBA00022801"/>
    </source>
</evidence>
<gene>
    <name evidence="9" type="primary">lspA</name>
    <name evidence="12" type="ORF">I573_01672</name>
</gene>
<feature type="transmembrane region" description="Helical" evidence="9">
    <location>
        <begin position="122"/>
        <end position="144"/>
    </location>
</feature>
<comment type="pathway">
    <text evidence="9">Protein modification; lipoprotein biosynthesis (signal peptide cleavage).</text>
</comment>
<dbReference type="PRINTS" id="PR00781">
    <property type="entry name" value="LIPOSIGPTASE"/>
</dbReference>
<dbReference type="eggNOG" id="COG0597">
    <property type="taxonomic scope" value="Bacteria"/>
</dbReference>
<dbReference type="HAMAP" id="MF_00161">
    <property type="entry name" value="LspA"/>
    <property type="match status" value="1"/>
</dbReference>
<dbReference type="RefSeq" id="WP_016185458.1">
    <property type="nucleotide sequence ID" value="NZ_ASWO01000005.1"/>
</dbReference>
<dbReference type="GO" id="GO:0005886">
    <property type="term" value="C:plasma membrane"/>
    <property type="evidence" value="ECO:0007669"/>
    <property type="project" value="UniProtKB-SubCell"/>
</dbReference>
<comment type="caution">
    <text evidence="12">The sequence shown here is derived from an EMBL/GenBank/DDBJ whole genome shotgun (WGS) entry which is preliminary data.</text>
</comment>
<reference evidence="12 13" key="1">
    <citation type="submission" date="2013-03" db="EMBL/GenBank/DDBJ databases">
        <title>The Genome Sequence of Enterococcus sulfureus ATCC_49903 (PacBio/Illumina hybrid assembly).</title>
        <authorList>
            <consortium name="The Broad Institute Genomics Platform"/>
            <consortium name="The Broad Institute Genome Sequencing Center for Infectious Disease"/>
            <person name="Earl A."/>
            <person name="Russ C."/>
            <person name="Gilmore M."/>
            <person name="Surin D."/>
            <person name="Walker B."/>
            <person name="Young S."/>
            <person name="Zeng Q."/>
            <person name="Gargeya S."/>
            <person name="Fitzgerald M."/>
            <person name="Haas B."/>
            <person name="Abouelleil A."/>
            <person name="Allen A.W."/>
            <person name="Alvarado L."/>
            <person name="Arachchi H.M."/>
            <person name="Berlin A.M."/>
            <person name="Chapman S.B."/>
            <person name="Gainer-Dewar J."/>
            <person name="Goldberg J."/>
            <person name="Griggs A."/>
            <person name="Gujja S."/>
            <person name="Hansen M."/>
            <person name="Howarth C."/>
            <person name="Imamovic A."/>
            <person name="Ireland A."/>
            <person name="Larimer J."/>
            <person name="McCowan C."/>
            <person name="Murphy C."/>
            <person name="Pearson M."/>
            <person name="Poon T.W."/>
            <person name="Priest M."/>
            <person name="Roberts A."/>
            <person name="Saif S."/>
            <person name="Shea T."/>
            <person name="Sisk P."/>
            <person name="Sykes S."/>
            <person name="Wortman J."/>
            <person name="Nusbaum C."/>
            <person name="Birren B."/>
        </authorList>
    </citation>
    <scope>NUCLEOTIDE SEQUENCE [LARGE SCALE GENOMIC DNA]</scope>
    <source>
        <strain evidence="12 13">ATCC 49903</strain>
    </source>
</reference>
<feature type="active site" evidence="9">
    <location>
        <position position="128"/>
    </location>
</feature>
<dbReference type="NCBIfam" id="TIGR00077">
    <property type="entry name" value="lspA"/>
    <property type="match status" value="1"/>
</dbReference>
<proteinExistence type="inferred from homology"/>
<feature type="active site" evidence="9">
    <location>
        <position position="112"/>
    </location>
</feature>
<evidence type="ECO:0000256" key="10">
    <source>
        <dbReference type="RuleBase" id="RU000594"/>
    </source>
</evidence>
<evidence type="ECO:0000256" key="7">
    <source>
        <dbReference type="ARBA" id="ARBA00022989"/>
    </source>
</evidence>
<feature type="transmembrane region" description="Helical" evidence="9">
    <location>
        <begin position="84"/>
        <end position="102"/>
    </location>
</feature>
<dbReference type="Pfam" id="PF01252">
    <property type="entry name" value="Peptidase_A8"/>
    <property type="match status" value="1"/>
</dbReference>
<dbReference type="PROSITE" id="PS00855">
    <property type="entry name" value="SPASE_II"/>
    <property type="match status" value="1"/>
</dbReference>
<dbReference type="PANTHER" id="PTHR33695:SF1">
    <property type="entry name" value="LIPOPROTEIN SIGNAL PEPTIDASE"/>
    <property type="match status" value="1"/>
</dbReference>
<keyword evidence="3 9" id="KW-0645">Protease</keyword>
<dbReference type="PATRIC" id="fig|1140003.3.peg.963"/>
<name>S0KSK3_9ENTE</name>
<keyword evidence="13" id="KW-1185">Reference proteome</keyword>
<dbReference type="OrthoDB" id="9810259at2"/>
<comment type="caution">
    <text evidence="9">Lacks conserved residue(s) required for the propagation of feature annotation.</text>
</comment>
<dbReference type="AlphaFoldDB" id="S0KSK3"/>
<keyword evidence="2 9" id="KW-1003">Cell membrane</keyword>
<evidence type="ECO:0000313" key="12">
    <source>
        <dbReference type="EMBL" id="EOT83947.1"/>
    </source>
</evidence>
<comment type="similarity">
    <text evidence="1 9 11">Belongs to the peptidase A8 family.</text>
</comment>
<dbReference type="GO" id="GO:0006508">
    <property type="term" value="P:proteolysis"/>
    <property type="evidence" value="ECO:0007669"/>
    <property type="project" value="UniProtKB-KW"/>
</dbReference>
<evidence type="ECO:0000256" key="2">
    <source>
        <dbReference type="ARBA" id="ARBA00022475"/>
    </source>
</evidence>
<evidence type="ECO:0000256" key="3">
    <source>
        <dbReference type="ARBA" id="ARBA00022670"/>
    </source>
</evidence>
<evidence type="ECO:0000313" key="13">
    <source>
        <dbReference type="Proteomes" id="UP000015961"/>
    </source>
</evidence>
<accession>S0KSK3</accession>
<protein>
    <recommendedName>
        <fullName evidence="9">Lipoprotein signal peptidase</fullName>
        <ecNumber evidence="9">3.4.23.36</ecNumber>
    </recommendedName>
    <alternativeName>
        <fullName evidence="9">Prolipoprotein signal peptidase</fullName>
    </alternativeName>
    <alternativeName>
        <fullName evidence="9">Signal peptidase II</fullName>
        <shortName evidence="9">SPase II</shortName>
    </alternativeName>
</protein>
<evidence type="ECO:0000256" key="11">
    <source>
        <dbReference type="RuleBase" id="RU004181"/>
    </source>
</evidence>
<dbReference type="GO" id="GO:0004190">
    <property type="term" value="F:aspartic-type endopeptidase activity"/>
    <property type="evidence" value="ECO:0007669"/>
    <property type="project" value="UniProtKB-UniRule"/>
</dbReference>
<evidence type="ECO:0000256" key="5">
    <source>
        <dbReference type="ARBA" id="ARBA00022750"/>
    </source>
</evidence>
<keyword evidence="4 9" id="KW-0812">Transmembrane</keyword>
<evidence type="ECO:0000256" key="4">
    <source>
        <dbReference type="ARBA" id="ARBA00022692"/>
    </source>
</evidence>
<dbReference type="EMBL" id="ASWO01000005">
    <property type="protein sequence ID" value="EOT83947.1"/>
    <property type="molecule type" value="Genomic_DNA"/>
</dbReference>
<comment type="function">
    <text evidence="9 10">This protein specifically catalyzes the removal of signal peptides from prolipoproteins.</text>
</comment>
<evidence type="ECO:0000256" key="9">
    <source>
        <dbReference type="HAMAP-Rule" id="MF_00161"/>
    </source>
</evidence>
<evidence type="ECO:0000256" key="8">
    <source>
        <dbReference type="ARBA" id="ARBA00023136"/>
    </source>
</evidence>
<keyword evidence="8 9" id="KW-0472">Membrane</keyword>
<dbReference type="STRING" id="1140003.OMY_01006"/>
<keyword evidence="5 9" id="KW-0064">Aspartyl protease</keyword>
<dbReference type="Proteomes" id="UP000015961">
    <property type="component" value="Unassembled WGS sequence"/>
</dbReference>